<reference evidence="1 2" key="1">
    <citation type="submission" date="2024-09" db="EMBL/GenBank/DDBJ databases">
        <authorList>
            <person name="D'Angelo T."/>
        </authorList>
    </citation>
    <scope>NUCLEOTIDE SEQUENCE [LARGE SCALE GENOMIC DNA]</scope>
    <source>
        <strain evidence="1">SAG AM-311-F02</strain>
    </source>
</reference>
<evidence type="ECO:0000313" key="2">
    <source>
        <dbReference type="Proteomes" id="UP001594288"/>
    </source>
</evidence>
<dbReference type="Proteomes" id="UP001594288">
    <property type="component" value="Unassembled WGS sequence"/>
</dbReference>
<gene>
    <name evidence="1" type="ORF">ACFL2Z_00465</name>
</gene>
<sequence>MRQKAPVLSLSLLALGLWLLALAPVTSIAYGAPDTAWSVQSGQADCYGPAEQGIAGCDDYASDVYEAIDYVNPPAEYAATSDIVYVRGGFDTGYFYIEYEFMGDYDTDASPGHQIVVEIEVDPTAESHRGDYSVVVYQKSEFNYATWIDAYLDGGYEIFQDSNNDVGGASPLASDYGGTQGDGYETSLTQGADDVWCRVVGGNFQLAVNKSAIGNPTNIHVRAWSRQSAGLSGDSLYFHDQKDVGDVFQIDNTCGLGTYDWMGLGEVSTVSGTVYHDINANGFFDAGELGIGRGWVKLISGGYAVAVAEPDPDSGVYSFASVSDGNYILIIDDNDLLSDTTPTEPANWLFWNPADGTLNATVAGSDVGSQDLGLVFDYDASTDCLCGYDNGMYTERSITVDGDMSDWGPVVTDMDNNACDGAGTDDLDYPVQSTGRNLIHAAACYDDTYFSMYTRRVGSSKNTQTFVYYSDTNNDGLMEYGETVIVAQWKGNKGTVTLAIYGYDDLGTGPHPLLDEYGYSDGYSMPGDLFLVQTLPDESGIGSTVGDGAGVEMEWTILWSDMGLSAGSALRWHISSTNANPGSAGLGAQIDDNLGGCGGACAGSNQFGDVEPEPESIIPGSFSYLFHRIINTGNGFDAFDLESTDTGDFGIVSYAYHVDLGVAGVYEAGTDTLLTDTTGSGVLDTGSLAGGDTIHVIVVVELPPPPISGTVYVTTTSTSNYLPGCGGTTEPAYGYITDILTFILPDLAVVKTLDLVSDPVNGTTNPKAIPGASLDYLIQVTNTGEGVVDSNTVAIADSIPQDAKLYVGDLGVPGSGPIEFLDGATPSGLTYTFLGLGSPADDVTFFDSAGEFTPSPDGDGYDAAVVSIRVNPKGQFDAASGGNNPSLTLRFRTRVK</sequence>
<dbReference type="Gene3D" id="2.60.40.10">
    <property type="entry name" value="Immunoglobulins"/>
    <property type="match status" value="1"/>
</dbReference>
<comment type="caution">
    <text evidence="1">The sequence shown here is derived from an EMBL/GenBank/DDBJ whole genome shotgun (WGS) entry which is preliminary data.</text>
</comment>
<dbReference type="InterPro" id="IPR013783">
    <property type="entry name" value="Ig-like_fold"/>
</dbReference>
<proteinExistence type="predicted"/>
<accession>A0ABV6YMS9</accession>
<protein>
    <recommendedName>
        <fullName evidence="3">DUF11 domain-containing protein</fullName>
    </recommendedName>
</protein>
<keyword evidence="2" id="KW-1185">Reference proteome</keyword>
<organism evidence="1 2">
    <name type="scientific">Eiseniibacteriota bacterium</name>
    <dbReference type="NCBI Taxonomy" id="2212470"/>
    <lineage>
        <taxon>Bacteria</taxon>
        <taxon>Candidatus Eiseniibacteriota</taxon>
    </lineage>
</organism>
<dbReference type="SUPFAM" id="SSF117074">
    <property type="entry name" value="Hypothetical protein PA1324"/>
    <property type="match status" value="1"/>
</dbReference>
<evidence type="ECO:0000313" key="1">
    <source>
        <dbReference type="EMBL" id="MFC1799373.1"/>
    </source>
</evidence>
<evidence type="ECO:0008006" key="3">
    <source>
        <dbReference type="Google" id="ProtNLM"/>
    </source>
</evidence>
<dbReference type="EMBL" id="JBHPEI010000004">
    <property type="protein sequence ID" value="MFC1799373.1"/>
    <property type="molecule type" value="Genomic_DNA"/>
</dbReference>
<name>A0ABV6YMS9_UNCEI</name>